<reference evidence="4" key="1">
    <citation type="submission" date="2016-03" db="EMBL/GenBank/DDBJ databases">
        <authorList>
            <person name="Devillers H."/>
        </authorList>
    </citation>
    <scope>NUCLEOTIDE SEQUENCE [LARGE SCALE GENOMIC DNA]</scope>
</reference>
<evidence type="ECO:0000256" key="1">
    <source>
        <dbReference type="SAM" id="MobiDB-lite"/>
    </source>
</evidence>
<dbReference type="AlphaFoldDB" id="A0A1G4K3N3"/>
<dbReference type="Proteomes" id="UP000191024">
    <property type="component" value="Chromosome F"/>
</dbReference>
<dbReference type="GO" id="GO:0032185">
    <property type="term" value="P:septin cytoskeleton organization"/>
    <property type="evidence" value="ECO:0007669"/>
    <property type="project" value="TreeGrafter"/>
</dbReference>
<gene>
    <name evidence="3" type="ORF">LAMI_0F13982G</name>
</gene>
<keyword evidence="2" id="KW-1133">Transmembrane helix</keyword>
<name>A0A1G4K3N3_9SACH</name>
<dbReference type="GO" id="GO:0005886">
    <property type="term" value="C:plasma membrane"/>
    <property type="evidence" value="ECO:0007669"/>
    <property type="project" value="InterPro"/>
</dbReference>
<dbReference type="Pfam" id="PF06687">
    <property type="entry name" value="SUR7"/>
    <property type="match status" value="1"/>
</dbReference>
<dbReference type="GO" id="GO:0031505">
    <property type="term" value="P:fungal-type cell wall organization"/>
    <property type="evidence" value="ECO:0007669"/>
    <property type="project" value="TreeGrafter"/>
</dbReference>
<dbReference type="GO" id="GO:0045121">
    <property type="term" value="C:membrane raft"/>
    <property type="evidence" value="ECO:0007669"/>
    <property type="project" value="TreeGrafter"/>
</dbReference>
<dbReference type="GO" id="GO:0005938">
    <property type="term" value="C:cell cortex"/>
    <property type="evidence" value="ECO:0007669"/>
    <property type="project" value="TreeGrafter"/>
</dbReference>
<proteinExistence type="predicted"/>
<dbReference type="STRING" id="1230905.A0A1G4K3N3"/>
<accession>A0A1G4K3N3</accession>
<feature type="region of interest" description="Disordered" evidence="1">
    <location>
        <begin position="235"/>
        <end position="258"/>
    </location>
</feature>
<organism evidence="3 4">
    <name type="scientific">Lachancea mirantina</name>
    <dbReference type="NCBI Taxonomy" id="1230905"/>
    <lineage>
        <taxon>Eukaryota</taxon>
        <taxon>Fungi</taxon>
        <taxon>Dikarya</taxon>
        <taxon>Ascomycota</taxon>
        <taxon>Saccharomycotina</taxon>
        <taxon>Saccharomycetes</taxon>
        <taxon>Saccharomycetales</taxon>
        <taxon>Saccharomycetaceae</taxon>
        <taxon>Lachancea</taxon>
    </lineage>
</organism>
<dbReference type="PANTHER" id="PTHR36414:SF3">
    <property type="entry name" value="SUR7 FAMILY PROTEIN FMP45"/>
    <property type="match status" value="1"/>
</dbReference>
<dbReference type="OrthoDB" id="5419460at2759"/>
<protein>
    <submittedName>
        <fullName evidence="3">LAMI_0F13982g1_1</fullName>
    </submittedName>
</protein>
<evidence type="ECO:0000313" key="3">
    <source>
        <dbReference type="EMBL" id="SCU98302.1"/>
    </source>
</evidence>
<evidence type="ECO:0000313" key="4">
    <source>
        <dbReference type="Proteomes" id="UP000191024"/>
    </source>
</evidence>
<dbReference type="InterPro" id="IPR009571">
    <property type="entry name" value="SUR7/Rim9-like_fungi"/>
</dbReference>
<keyword evidence="2" id="KW-0812">Transmembrane</keyword>
<sequence length="295" mass="33029">MKFKKSVTPVFLFLLLGAGLLTFFVILSGARETGVLKDFYWFEADTSGFNSAPNRTRWYNYQWCGVSNGALNSCSSTKPATPFSPRDNFGSSGAMPKSFLDNRNTYYYLSRVAWAMLLIGIFYLVCAIVPMIVSIFMATVVGSFMAVLSLWLATFFITLAACLYTGCYVKARNAFHDGNRAARLGPKNFGFIWTSVALLLACSIWMTIAMTLFGVEKYQRQRHLHNRRSRLFGHQDSGTSSYSYDKSAISDEPHGTQDYTPKRVFRLWRPHGEAAATANAPVEANVVASDYDAER</sequence>
<keyword evidence="2" id="KW-0472">Membrane</keyword>
<dbReference type="EMBL" id="LT598467">
    <property type="protein sequence ID" value="SCU98302.1"/>
    <property type="molecule type" value="Genomic_DNA"/>
</dbReference>
<dbReference type="PANTHER" id="PTHR36414">
    <property type="entry name" value="PROTEIN SUR7"/>
    <property type="match status" value="1"/>
</dbReference>
<dbReference type="GO" id="GO:0030866">
    <property type="term" value="P:cortical actin cytoskeleton organization"/>
    <property type="evidence" value="ECO:0007669"/>
    <property type="project" value="TreeGrafter"/>
</dbReference>
<feature type="transmembrane region" description="Helical" evidence="2">
    <location>
        <begin position="112"/>
        <end position="138"/>
    </location>
</feature>
<keyword evidence="4" id="KW-1185">Reference proteome</keyword>
<evidence type="ECO:0000256" key="2">
    <source>
        <dbReference type="SAM" id="Phobius"/>
    </source>
</evidence>
<feature type="transmembrane region" description="Helical" evidence="2">
    <location>
        <begin position="191"/>
        <end position="215"/>
    </location>
</feature>
<feature type="transmembrane region" description="Helical" evidence="2">
    <location>
        <begin position="150"/>
        <end position="171"/>
    </location>
</feature>
<dbReference type="GO" id="GO:0006897">
    <property type="term" value="P:endocytosis"/>
    <property type="evidence" value="ECO:0007669"/>
    <property type="project" value="TreeGrafter"/>
</dbReference>